<evidence type="ECO:0000313" key="1">
    <source>
        <dbReference type="EMBL" id="MEA9436195.1"/>
    </source>
</evidence>
<organism evidence="1 2">
    <name type="scientific">Aeromonas caviae</name>
    <name type="common">Aeromonas punctata</name>
    <dbReference type="NCBI Taxonomy" id="648"/>
    <lineage>
        <taxon>Bacteria</taxon>
        <taxon>Pseudomonadati</taxon>
        <taxon>Pseudomonadota</taxon>
        <taxon>Gammaproteobacteria</taxon>
        <taxon>Aeromonadales</taxon>
        <taxon>Aeromonadaceae</taxon>
        <taxon>Aeromonas</taxon>
    </lineage>
</organism>
<dbReference type="Proteomes" id="UP001304847">
    <property type="component" value="Unassembled WGS sequence"/>
</dbReference>
<protein>
    <submittedName>
        <fullName evidence="1">PilN domain-containing protein</fullName>
    </submittedName>
</protein>
<sequence length="374" mass="42464">MKNKLSSLFSVTVVDAMTVNSPDISLSGSYVQGRQFNKVVGLIPQRSCLFKYLEYEVSLVSRSAIEQCVVNELATLVKWPQYGYYYQVYHRNDKWRVALWFWNKDEVHFPCSVTHIVPSIAYHCGIFSIRKKQGLLCYQEQDSLYGCLVSRQGEIQEFYPLDNPLYERWFRALFVQDIDVFATHDHIEFSEKLLERYQIKSPALGVLSAGKCAGYFDIGAPWDYKKQLVVFFCASLIFMASDLAVLQMRSNTLDNDLADLNSSTNELVKIRADIVDKSTILRHLAATKKMQQTVVQLLEMLRSKLPSDVLLTDFSYEEGRVIIQGSVKDSVQLLDVLGAQPMVSQVRLLGDVTVQGDGAQVFKAEIMLVTSNGL</sequence>
<dbReference type="RefSeq" id="WP_234934091.1">
    <property type="nucleotide sequence ID" value="NZ_JAYGOJ010000044.1"/>
</dbReference>
<reference evidence="1 2" key="1">
    <citation type="submission" date="2023-12" db="EMBL/GenBank/DDBJ databases">
        <title>Characterization of antibiotic resistance in Aeromonas spp. in hospital effluent.</title>
        <authorList>
            <person name="Negoseki B.R.S."/>
            <person name="Krul D."/>
            <person name="Siqueira A.C."/>
            <person name="Almeida M."/>
            <person name="Mesa D."/>
            <person name="Conte D."/>
            <person name="Dalla-Costa L.M."/>
        </authorList>
    </citation>
    <scope>NUCLEOTIDE SEQUENCE [LARGE SCALE GENOMIC DNA]</scope>
    <source>
        <strain evidence="1 2">36v</strain>
    </source>
</reference>
<dbReference type="EMBL" id="JAYGOJ010000044">
    <property type="protein sequence ID" value="MEA9436195.1"/>
    <property type="molecule type" value="Genomic_DNA"/>
</dbReference>
<evidence type="ECO:0000313" key="2">
    <source>
        <dbReference type="Proteomes" id="UP001304847"/>
    </source>
</evidence>
<proteinExistence type="predicted"/>
<gene>
    <name evidence="1" type="ORF">VCX44_10265</name>
</gene>
<name>A0ABU5W6Z0_AERCA</name>
<accession>A0ABU5W6Z0</accession>
<keyword evidence="2" id="KW-1185">Reference proteome</keyword>
<comment type="caution">
    <text evidence="1">The sequence shown here is derived from an EMBL/GenBank/DDBJ whole genome shotgun (WGS) entry which is preliminary data.</text>
</comment>